<organism evidence="1 2">
    <name type="scientific">Dendrobium thyrsiflorum</name>
    <name type="common">Pinecone-like raceme dendrobium</name>
    <name type="synonym">Orchid</name>
    <dbReference type="NCBI Taxonomy" id="117978"/>
    <lineage>
        <taxon>Eukaryota</taxon>
        <taxon>Viridiplantae</taxon>
        <taxon>Streptophyta</taxon>
        <taxon>Embryophyta</taxon>
        <taxon>Tracheophyta</taxon>
        <taxon>Spermatophyta</taxon>
        <taxon>Magnoliopsida</taxon>
        <taxon>Liliopsida</taxon>
        <taxon>Asparagales</taxon>
        <taxon>Orchidaceae</taxon>
        <taxon>Epidendroideae</taxon>
        <taxon>Malaxideae</taxon>
        <taxon>Dendrobiinae</taxon>
        <taxon>Dendrobium</taxon>
    </lineage>
</organism>
<protein>
    <submittedName>
        <fullName evidence="1">Uncharacterized protein</fullName>
    </submittedName>
</protein>
<accession>A0ABD0U8B5</accession>
<reference evidence="1 2" key="1">
    <citation type="journal article" date="2024" name="Plant Biotechnol. J.">
        <title>Dendrobium thyrsiflorum genome and its molecular insights into genes involved in important horticultural traits.</title>
        <authorList>
            <person name="Chen B."/>
            <person name="Wang J.Y."/>
            <person name="Zheng P.J."/>
            <person name="Li K.L."/>
            <person name="Liang Y.M."/>
            <person name="Chen X.F."/>
            <person name="Zhang C."/>
            <person name="Zhao X."/>
            <person name="He X."/>
            <person name="Zhang G.Q."/>
            <person name="Liu Z.J."/>
            <person name="Xu Q."/>
        </authorList>
    </citation>
    <scope>NUCLEOTIDE SEQUENCE [LARGE SCALE GENOMIC DNA]</scope>
    <source>
        <strain evidence="1">GZMU011</strain>
    </source>
</reference>
<dbReference type="AlphaFoldDB" id="A0ABD0U8B5"/>
<dbReference type="Proteomes" id="UP001552299">
    <property type="component" value="Unassembled WGS sequence"/>
</dbReference>
<proteinExistence type="predicted"/>
<comment type="caution">
    <text evidence="1">The sequence shown here is derived from an EMBL/GenBank/DDBJ whole genome shotgun (WGS) entry which is preliminary data.</text>
</comment>
<gene>
    <name evidence="1" type="ORF">M5K25_023486</name>
</gene>
<evidence type="ECO:0000313" key="2">
    <source>
        <dbReference type="Proteomes" id="UP001552299"/>
    </source>
</evidence>
<evidence type="ECO:0000313" key="1">
    <source>
        <dbReference type="EMBL" id="KAL0908970.1"/>
    </source>
</evidence>
<sequence>MEKFTQFCVHYKYLGNSNSDYPILHPPLTVNSVNVKYGPDVVSQVDEETPNPMHVVLPLVISCENREDVSDVLGANNCTVNLIASPSLPPCSIVGQGVEAGLNSAHNDGDGVANLFILEPRVYRANSSMGDLDYSVAVKTGFSSVVIALKLASEAVVKNHNISKVNCPSHEGGIKGTRAQPKERELITILLCTS</sequence>
<name>A0ABD0U8B5_DENTH</name>
<dbReference type="EMBL" id="JANQDX010000017">
    <property type="protein sequence ID" value="KAL0908970.1"/>
    <property type="molecule type" value="Genomic_DNA"/>
</dbReference>
<keyword evidence="2" id="KW-1185">Reference proteome</keyword>